<name>H8Z1U4_9GAMM</name>
<reference evidence="3" key="1">
    <citation type="submission" date="2011-06" db="EMBL/GenBank/DDBJ databases">
        <authorList>
            <consortium name="US DOE Joint Genome Institute (JGI-PGF)"/>
            <person name="Lucas S."/>
            <person name="Han J."/>
            <person name="Lapidus A."/>
            <person name="Cheng J.-F."/>
            <person name="Goodwin L."/>
            <person name="Pitluck S."/>
            <person name="Peters L."/>
            <person name="Land M.L."/>
            <person name="Hauser L."/>
            <person name="Vogl K."/>
            <person name="Liu Z."/>
            <person name="Overmann J."/>
            <person name="Frigaard N.-U."/>
            <person name="Bryant D.A."/>
            <person name="Woyke T.J."/>
        </authorList>
    </citation>
    <scope>NUCLEOTIDE SEQUENCE [LARGE SCALE GENOMIC DNA]</scope>
    <source>
        <strain evidence="3">970</strain>
    </source>
</reference>
<evidence type="ECO:0000313" key="3">
    <source>
        <dbReference type="Proteomes" id="UP000002964"/>
    </source>
</evidence>
<dbReference type="Proteomes" id="UP000002964">
    <property type="component" value="Unassembled WGS sequence"/>
</dbReference>
<accession>H8Z1U4</accession>
<dbReference type="AlphaFoldDB" id="H8Z1U4"/>
<dbReference type="HOGENOM" id="CLU_144858_0_0_6"/>
<feature type="region of interest" description="Disordered" evidence="1">
    <location>
        <begin position="114"/>
        <end position="152"/>
    </location>
</feature>
<dbReference type="eggNOG" id="ENOG50324MI">
    <property type="taxonomic scope" value="Bacteria"/>
</dbReference>
<proteinExistence type="predicted"/>
<feature type="compositionally biased region" description="Polar residues" evidence="1">
    <location>
        <begin position="114"/>
        <end position="143"/>
    </location>
</feature>
<reference evidence="2 3" key="2">
    <citation type="submission" date="2011-11" db="EMBL/GenBank/DDBJ databases">
        <authorList>
            <consortium name="US DOE Joint Genome Institute"/>
            <person name="Lucas S."/>
            <person name="Han J."/>
            <person name="Lapidus A."/>
            <person name="Cheng J.-F."/>
            <person name="Goodwin L."/>
            <person name="Pitluck S."/>
            <person name="Peters L."/>
            <person name="Ovchinnikova G."/>
            <person name="Zhang X."/>
            <person name="Detter J.C."/>
            <person name="Han C."/>
            <person name="Tapia R."/>
            <person name="Land M."/>
            <person name="Hauser L."/>
            <person name="Kyrpides N."/>
            <person name="Ivanova N."/>
            <person name="Pagani I."/>
            <person name="Vogl K."/>
            <person name="Liu Z."/>
            <person name="Overmann J."/>
            <person name="Frigaard N.-U."/>
            <person name="Bryant D."/>
            <person name="Woyke T."/>
        </authorList>
    </citation>
    <scope>NUCLEOTIDE SEQUENCE [LARGE SCALE GENOMIC DNA]</scope>
    <source>
        <strain evidence="2 3">970</strain>
    </source>
</reference>
<evidence type="ECO:0000313" key="2">
    <source>
        <dbReference type="EMBL" id="EIC22572.1"/>
    </source>
</evidence>
<protein>
    <submittedName>
        <fullName evidence="2">Uncharacterized protein</fullName>
    </submittedName>
</protein>
<sequence>MKEFFVGLGLSLLLLPLALLGLLMLAFFGVIGRVERARAGVRALDHFVNASVFNGYSWESISSHAWRERENKAWARLVVRFADVFQPDHCRRANKREQHVVDLILRRKLHAQTIGQRQTADSNPPGQLQAGSPSRAQAKQTLNPAPKPEQLT</sequence>
<gene>
    <name evidence="2" type="ORF">Thi970DRAFT_02844</name>
</gene>
<organism evidence="2 3">
    <name type="scientific">Thiorhodovibrio frisius</name>
    <dbReference type="NCBI Taxonomy" id="631362"/>
    <lineage>
        <taxon>Bacteria</taxon>
        <taxon>Pseudomonadati</taxon>
        <taxon>Pseudomonadota</taxon>
        <taxon>Gammaproteobacteria</taxon>
        <taxon>Chromatiales</taxon>
        <taxon>Chromatiaceae</taxon>
        <taxon>Thiorhodovibrio</taxon>
    </lineage>
</organism>
<dbReference type="RefSeq" id="WP_009149487.1">
    <property type="nucleotide sequence ID" value="NZ_CP121471.1"/>
</dbReference>
<evidence type="ECO:0000256" key="1">
    <source>
        <dbReference type="SAM" id="MobiDB-lite"/>
    </source>
</evidence>
<keyword evidence="3" id="KW-1185">Reference proteome</keyword>
<dbReference type="EMBL" id="JH603169">
    <property type="protein sequence ID" value="EIC22572.1"/>
    <property type="molecule type" value="Genomic_DNA"/>
</dbReference>